<keyword evidence="2" id="KW-1185">Reference proteome</keyword>
<proteinExistence type="predicted"/>
<accession>A0ACD5XWF2</accession>
<evidence type="ECO:0000313" key="1">
    <source>
        <dbReference type="EnsemblPlants" id="AVESA.00010b.r2.5CG0865190.1.CDS"/>
    </source>
</evidence>
<dbReference type="EnsemblPlants" id="AVESA.00010b.r2.5CG0865190.1">
    <property type="protein sequence ID" value="AVESA.00010b.r2.5CG0865190.1.CDS"/>
    <property type="gene ID" value="AVESA.00010b.r2.5CG0865190"/>
</dbReference>
<reference evidence="1" key="1">
    <citation type="submission" date="2021-05" db="EMBL/GenBank/DDBJ databases">
        <authorList>
            <person name="Scholz U."/>
            <person name="Mascher M."/>
            <person name="Fiebig A."/>
        </authorList>
    </citation>
    <scope>NUCLEOTIDE SEQUENCE [LARGE SCALE GENOMIC DNA]</scope>
</reference>
<reference evidence="1" key="2">
    <citation type="submission" date="2025-09" db="UniProtKB">
        <authorList>
            <consortium name="EnsemblPlants"/>
        </authorList>
    </citation>
    <scope>IDENTIFICATION</scope>
</reference>
<dbReference type="Proteomes" id="UP001732700">
    <property type="component" value="Chromosome 5C"/>
</dbReference>
<organism evidence="1 2">
    <name type="scientific">Avena sativa</name>
    <name type="common">Oat</name>
    <dbReference type="NCBI Taxonomy" id="4498"/>
    <lineage>
        <taxon>Eukaryota</taxon>
        <taxon>Viridiplantae</taxon>
        <taxon>Streptophyta</taxon>
        <taxon>Embryophyta</taxon>
        <taxon>Tracheophyta</taxon>
        <taxon>Spermatophyta</taxon>
        <taxon>Magnoliopsida</taxon>
        <taxon>Liliopsida</taxon>
        <taxon>Poales</taxon>
        <taxon>Poaceae</taxon>
        <taxon>BOP clade</taxon>
        <taxon>Pooideae</taxon>
        <taxon>Poodae</taxon>
        <taxon>Poeae</taxon>
        <taxon>Poeae Chloroplast Group 1 (Aveneae type)</taxon>
        <taxon>Aveninae</taxon>
        <taxon>Avena</taxon>
    </lineage>
</organism>
<name>A0ACD5XWF2_AVESA</name>
<sequence>MVSARPSQSLSQRSGTKRSVENDGPRAMSPYQTTETHDSTRALVIHPNLEICSTWWLPDEFKEKDLEIDYPVNVNIEDESYPNGSSIKPTNWLCVYPRWNNSNASTTEFGGANCHNCYLIGSMAKNLDAQLPGRAKNESWPNGSSIKPTDGLFVCPRRNNSNASTMESLEGPIVRTADLISAMDKNMDAQLTGRVKDAPRFHSKVPSLELGLKTRTSTGYFANSIQKAMRNALIQDISTLRRIFSRDSNTYAVSNQGGARIMGSSSPHGNNYKAVKTACPYNMMPSSDASLMKQGKYTNRDDNITCLDLSSKRPRSTRYGANAIQEEHRKVLTLSHVSAFKRYDTSNQAGGACWLVGRCLPHGEAQTNRNCAVHEENGGSSGANQSNVTDPWAPAKGSNNNTINGRTSYTTVNRRVAARNRYNEKKKRRNFMKTVRYERRKIQAEQRPRVHGQFIRKPPQAMTAFINQNI</sequence>
<protein>
    <submittedName>
        <fullName evidence="1">Uncharacterized protein</fullName>
    </submittedName>
</protein>
<evidence type="ECO:0000313" key="2">
    <source>
        <dbReference type="Proteomes" id="UP001732700"/>
    </source>
</evidence>